<dbReference type="KEGG" id="alus:STSP2_02560"/>
<evidence type="ECO:0000313" key="2">
    <source>
        <dbReference type="EMBL" id="AQT69371.1"/>
    </source>
</evidence>
<dbReference type="AlphaFoldDB" id="A0A1U9NN84"/>
<dbReference type="PANTHER" id="PTHR33495:SF2">
    <property type="entry name" value="ANTI-SIGMA FACTOR ANTAGONIST TM_1081-RELATED"/>
    <property type="match status" value="1"/>
</dbReference>
<feature type="domain" description="STAS" evidence="1">
    <location>
        <begin position="30"/>
        <end position="117"/>
    </location>
</feature>
<dbReference type="Pfam" id="PF01740">
    <property type="entry name" value="STAS"/>
    <property type="match status" value="1"/>
</dbReference>
<sequence>MVGSKILNLNSIDGVTVASFNVTSICGVTDVEELSTELRQYVDSVKPQKLIIDFEGVKFFSSQMLGLLVDIWRRLGEYGGVFMISGTNPQLGRVFKITNLDKLFKLYPDRQQALNSI</sequence>
<dbReference type="Proteomes" id="UP000189674">
    <property type="component" value="Chromosome"/>
</dbReference>
<gene>
    <name evidence="2" type="ORF">STSP2_02560</name>
</gene>
<dbReference type="PANTHER" id="PTHR33495">
    <property type="entry name" value="ANTI-SIGMA FACTOR ANTAGONIST TM_1081-RELATED-RELATED"/>
    <property type="match status" value="1"/>
</dbReference>
<dbReference type="OrthoDB" id="287590at2"/>
<dbReference type="RefSeq" id="WP_146663064.1">
    <property type="nucleotide sequence ID" value="NZ_CP019791.1"/>
</dbReference>
<dbReference type="Gene3D" id="3.30.750.24">
    <property type="entry name" value="STAS domain"/>
    <property type="match status" value="1"/>
</dbReference>
<organism evidence="2 3">
    <name type="scientific">Anaerohalosphaera lusitana</name>
    <dbReference type="NCBI Taxonomy" id="1936003"/>
    <lineage>
        <taxon>Bacteria</taxon>
        <taxon>Pseudomonadati</taxon>
        <taxon>Planctomycetota</taxon>
        <taxon>Phycisphaerae</taxon>
        <taxon>Sedimentisphaerales</taxon>
        <taxon>Anaerohalosphaeraceae</taxon>
        <taxon>Anaerohalosphaera</taxon>
    </lineage>
</organism>
<dbReference type="SUPFAM" id="SSF52091">
    <property type="entry name" value="SpoIIaa-like"/>
    <property type="match status" value="1"/>
</dbReference>
<name>A0A1U9NN84_9BACT</name>
<dbReference type="GO" id="GO:0043856">
    <property type="term" value="F:anti-sigma factor antagonist activity"/>
    <property type="evidence" value="ECO:0007669"/>
    <property type="project" value="TreeGrafter"/>
</dbReference>
<reference evidence="3" key="1">
    <citation type="submission" date="2017-02" db="EMBL/GenBank/DDBJ databases">
        <title>Comparative genomics and description of representatives of a novel lineage of planctomycetes thriving in anoxic sediments.</title>
        <authorList>
            <person name="Spring S."/>
            <person name="Bunk B."/>
            <person name="Sproer C."/>
        </authorList>
    </citation>
    <scope>NUCLEOTIDE SEQUENCE [LARGE SCALE GENOMIC DNA]</scope>
    <source>
        <strain evidence="3">ST-NAGAB-D1</strain>
    </source>
</reference>
<dbReference type="InterPro" id="IPR036513">
    <property type="entry name" value="STAS_dom_sf"/>
</dbReference>
<dbReference type="CDD" id="cd07043">
    <property type="entry name" value="STAS_anti-anti-sigma_factors"/>
    <property type="match status" value="1"/>
</dbReference>
<evidence type="ECO:0000259" key="1">
    <source>
        <dbReference type="PROSITE" id="PS50801"/>
    </source>
</evidence>
<dbReference type="STRING" id="1936003.STSP2_02560"/>
<dbReference type="EMBL" id="CP019791">
    <property type="protein sequence ID" value="AQT69371.1"/>
    <property type="molecule type" value="Genomic_DNA"/>
</dbReference>
<protein>
    <submittedName>
        <fullName evidence="2">Putative anti-sigma factor antagonist</fullName>
    </submittedName>
</protein>
<proteinExistence type="predicted"/>
<dbReference type="InterPro" id="IPR002645">
    <property type="entry name" value="STAS_dom"/>
</dbReference>
<keyword evidence="3" id="KW-1185">Reference proteome</keyword>
<evidence type="ECO:0000313" key="3">
    <source>
        <dbReference type="Proteomes" id="UP000189674"/>
    </source>
</evidence>
<dbReference type="PROSITE" id="PS50801">
    <property type="entry name" value="STAS"/>
    <property type="match status" value="1"/>
</dbReference>
<accession>A0A1U9NN84</accession>